<dbReference type="GO" id="GO:0043023">
    <property type="term" value="F:ribosomal large subunit binding"/>
    <property type="evidence" value="ECO:0007669"/>
    <property type="project" value="InterPro"/>
</dbReference>
<dbReference type="AlphaFoldDB" id="A0A3S5FED8"/>
<dbReference type="PANTHER" id="PTHR12746">
    <property type="entry name" value="NONSENSE-MEDIATED MRNA DECAY PROTEIN 3"/>
    <property type="match status" value="1"/>
</dbReference>
<name>A0A3S5FED8_9PLAT</name>
<feature type="domain" description="60S ribosomal export protein NMD3 OB-fold" evidence="2">
    <location>
        <begin position="62"/>
        <end position="110"/>
    </location>
</feature>
<evidence type="ECO:0000259" key="2">
    <source>
        <dbReference type="Pfam" id="PF21192"/>
    </source>
</evidence>
<protein>
    <recommendedName>
        <fullName evidence="2">60S ribosomal export protein NMD3 OB-fold domain-containing protein</fullName>
    </recommendedName>
</protein>
<proteinExistence type="predicted"/>
<dbReference type="GO" id="GO:0000055">
    <property type="term" value="P:ribosomal large subunit export from nucleus"/>
    <property type="evidence" value="ECO:0007669"/>
    <property type="project" value="TreeGrafter"/>
</dbReference>
<dbReference type="GO" id="GO:0005737">
    <property type="term" value="C:cytoplasm"/>
    <property type="evidence" value="ECO:0007669"/>
    <property type="project" value="TreeGrafter"/>
</dbReference>
<dbReference type="GO" id="GO:0005634">
    <property type="term" value="C:nucleus"/>
    <property type="evidence" value="ECO:0007669"/>
    <property type="project" value="TreeGrafter"/>
</dbReference>
<dbReference type="PANTHER" id="PTHR12746:SF2">
    <property type="entry name" value="60S RIBOSOMAL EXPORT PROTEIN NMD3"/>
    <property type="match status" value="1"/>
</dbReference>
<dbReference type="OrthoDB" id="203821at2759"/>
<dbReference type="Proteomes" id="UP000784294">
    <property type="component" value="Unassembled WGS sequence"/>
</dbReference>
<dbReference type="Pfam" id="PF21192">
    <property type="entry name" value="OB_NMD3"/>
    <property type="match status" value="1"/>
</dbReference>
<sequence length="110" mass="12506">TACSIDSHTYFATPFTAIASARQLSQFVVIDIERDQINHDVQKSKTNNSAREMQAKKNNQPQHHISQRFLTVSVWVMRTNPLHQASFDETTMHTRTHLGHILHEGDIALG</sequence>
<evidence type="ECO:0000313" key="3">
    <source>
        <dbReference type="EMBL" id="VEL24696.1"/>
    </source>
</evidence>
<comment type="caution">
    <text evidence="3">The sequence shown here is derived from an EMBL/GenBank/DDBJ whole genome shotgun (WGS) entry which is preliminary data.</text>
</comment>
<feature type="non-terminal residue" evidence="3">
    <location>
        <position position="1"/>
    </location>
</feature>
<evidence type="ECO:0000256" key="1">
    <source>
        <dbReference type="SAM" id="MobiDB-lite"/>
    </source>
</evidence>
<evidence type="ECO:0000313" key="4">
    <source>
        <dbReference type="Proteomes" id="UP000784294"/>
    </source>
</evidence>
<dbReference type="InterPro" id="IPR039768">
    <property type="entry name" value="Nmd3"/>
</dbReference>
<feature type="region of interest" description="Disordered" evidence="1">
    <location>
        <begin position="43"/>
        <end position="63"/>
    </location>
</feature>
<reference evidence="3" key="1">
    <citation type="submission" date="2018-11" db="EMBL/GenBank/DDBJ databases">
        <authorList>
            <consortium name="Pathogen Informatics"/>
        </authorList>
    </citation>
    <scope>NUCLEOTIDE SEQUENCE</scope>
</reference>
<feature type="compositionally biased region" description="Polar residues" evidence="1">
    <location>
        <begin position="44"/>
        <end position="63"/>
    </location>
</feature>
<dbReference type="InterPro" id="IPR048898">
    <property type="entry name" value="OB_NMD3"/>
</dbReference>
<keyword evidence="4" id="KW-1185">Reference proteome</keyword>
<dbReference type="EMBL" id="CAAALY010069090">
    <property type="protein sequence ID" value="VEL24696.1"/>
    <property type="molecule type" value="Genomic_DNA"/>
</dbReference>
<accession>A0A3S5FED8</accession>
<gene>
    <name evidence="3" type="ORF">PXEA_LOCUS18136</name>
</gene>
<organism evidence="3 4">
    <name type="scientific">Protopolystoma xenopodis</name>
    <dbReference type="NCBI Taxonomy" id="117903"/>
    <lineage>
        <taxon>Eukaryota</taxon>
        <taxon>Metazoa</taxon>
        <taxon>Spiralia</taxon>
        <taxon>Lophotrochozoa</taxon>
        <taxon>Platyhelminthes</taxon>
        <taxon>Monogenea</taxon>
        <taxon>Polyopisthocotylea</taxon>
        <taxon>Polystomatidea</taxon>
        <taxon>Polystomatidae</taxon>
        <taxon>Protopolystoma</taxon>
    </lineage>
</organism>